<dbReference type="SUPFAM" id="SSF49384">
    <property type="entry name" value="Carbohydrate-binding domain"/>
    <property type="match status" value="1"/>
</dbReference>
<gene>
    <name evidence="5" type="ORF">HNR14_002560</name>
</gene>
<reference evidence="5 6" key="1">
    <citation type="submission" date="2020-07" db="EMBL/GenBank/DDBJ databases">
        <title>Sequencing the genomes of 1000 actinobacteria strains.</title>
        <authorList>
            <person name="Klenk H.-P."/>
        </authorList>
    </citation>
    <scope>NUCLEOTIDE SEQUENCE [LARGE SCALE GENOMIC DNA]</scope>
    <source>
        <strain evidence="5 6">DSM 15166</strain>
    </source>
</reference>
<keyword evidence="2" id="KW-1133">Transmembrane helix</keyword>
<dbReference type="Proteomes" id="UP000521075">
    <property type="component" value="Unassembled WGS sequence"/>
</dbReference>
<dbReference type="InterPro" id="IPR002102">
    <property type="entry name" value="Cohesin_dom"/>
</dbReference>
<feature type="transmembrane region" description="Helical" evidence="2">
    <location>
        <begin position="213"/>
        <end position="235"/>
    </location>
</feature>
<evidence type="ECO:0000313" key="5">
    <source>
        <dbReference type="EMBL" id="NYK10679.1"/>
    </source>
</evidence>
<dbReference type="RefSeq" id="WP_218875037.1">
    <property type="nucleotide sequence ID" value="NZ_BAAAHA010000008.1"/>
</dbReference>
<dbReference type="EMBL" id="JACCHJ010000001">
    <property type="protein sequence ID" value="NYK10679.1"/>
    <property type="molecule type" value="Genomic_DNA"/>
</dbReference>
<dbReference type="Gene3D" id="2.60.40.680">
    <property type="match status" value="1"/>
</dbReference>
<accession>A0A853DT98</accession>
<dbReference type="GO" id="GO:0030246">
    <property type="term" value="F:carbohydrate binding"/>
    <property type="evidence" value="ECO:0007669"/>
    <property type="project" value="InterPro"/>
</dbReference>
<proteinExistence type="predicted"/>
<feature type="compositionally biased region" description="Gly residues" evidence="1">
    <location>
        <begin position="187"/>
        <end position="196"/>
    </location>
</feature>
<dbReference type="NCBIfam" id="TIGR01167">
    <property type="entry name" value="LPXTG_anchor"/>
    <property type="match status" value="1"/>
</dbReference>
<dbReference type="GO" id="GO:0000272">
    <property type="term" value="P:polysaccharide catabolic process"/>
    <property type="evidence" value="ECO:0007669"/>
    <property type="project" value="InterPro"/>
</dbReference>
<dbReference type="AlphaFoldDB" id="A0A853DT98"/>
<dbReference type="Pfam" id="PF00963">
    <property type="entry name" value="Cohesin"/>
    <property type="match status" value="1"/>
</dbReference>
<feature type="chain" id="PRO_5033068423" evidence="3">
    <location>
        <begin position="35"/>
        <end position="244"/>
    </location>
</feature>
<protein>
    <submittedName>
        <fullName evidence="5">LPXTG-motif cell wall-anchored protein</fullName>
    </submittedName>
</protein>
<feature type="signal peptide" evidence="3">
    <location>
        <begin position="1"/>
        <end position="34"/>
    </location>
</feature>
<name>A0A853DT98_9MICO</name>
<evidence type="ECO:0000256" key="2">
    <source>
        <dbReference type="SAM" id="Phobius"/>
    </source>
</evidence>
<feature type="domain" description="Cohesin" evidence="4">
    <location>
        <begin position="45"/>
        <end position="156"/>
    </location>
</feature>
<keyword evidence="6" id="KW-1185">Reference proteome</keyword>
<comment type="caution">
    <text evidence="5">The sequence shown here is derived from an EMBL/GenBank/DDBJ whole genome shotgun (WGS) entry which is preliminary data.</text>
</comment>
<keyword evidence="2" id="KW-0472">Membrane</keyword>
<sequence>MHQNPRRLVRLLAVATAALAGLGLAVGAAAPAVAAPAVASVTVSAPATATAGDTFDVTVTLTGATDVYGYESVLAFDGAVVSYVDGSAVVTAGGFDSVRTGSGSVDVVYTRLGTSPALSGDITYTLTFAATAEGSTAFSVRSLSLVDSAAAVTASTDAATSPAVAIAPAAVTSPTPTPTPTPSTGVAGSGGAGTGGSSASTAADDLASTGSNAVPYVIAALVLLVVGAAAVLFTVRRRRAGDAR</sequence>
<keyword evidence="3" id="KW-0732">Signal</keyword>
<evidence type="ECO:0000256" key="1">
    <source>
        <dbReference type="SAM" id="MobiDB-lite"/>
    </source>
</evidence>
<organism evidence="5 6">
    <name type="scientific">Leifsonia naganoensis</name>
    <dbReference type="NCBI Taxonomy" id="150025"/>
    <lineage>
        <taxon>Bacteria</taxon>
        <taxon>Bacillati</taxon>
        <taxon>Actinomycetota</taxon>
        <taxon>Actinomycetes</taxon>
        <taxon>Micrococcales</taxon>
        <taxon>Microbacteriaceae</taxon>
        <taxon>Leifsonia</taxon>
    </lineage>
</organism>
<evidence type="ECO:0000259" key="4">
    <source>
        <dbReference type="Pfam" id="PF00963"/>
    </source>
</evidence>
<dbReference type="CDD" id="cd08547">
    <property type="entry name" value="Type_II_cohesin"/>
    <property type="match status" value="1"/>
</dbReference>
<keyword evidence="2" id="KW-0812">Transmembrane</keyword>
<dbReference type="InterPro" id="IPR008965">
    <property type="entry name" value="CBM2/CBM3_carb-bd_dom_sf"/>
</dbReference>
<dbReference type="InterPro" id="IPR006311">
    <property type="entry name" value="TAT_signal"/>
</dbReference>
<dbReference type="PROSITE" id="PS51318">
    <property type="entry name" value="TAT"/>
    <property type="match status" value="1"/>
</dbReference>
<feature type="region of interest" description="Disordered" evidence="1">
    <location>
        <begin position="170"/>
        <end position="203"/>
    </location>
</feature>
<evidence type="ECO:0000313" key="6">
    <source>
        <dbReference type="Proteomes" id="UP000521075"/>
    </source>
</evidence>
<evidence type="ECO:0000256" key="3">
    <source>
        <dbReference type="SAM" id="SignalP"/>
    </source>
</evidence>